<dbReference type="GO" id="GO:0008233">
    <property type="term" value="F:peptidase activity"/>
    <property type="evidence" value="ECO:0007669"/>
    <property type="project" value="UniProtKB-KW"/>
</dbReference>
<name>A0A3B1CBI0_9ZZZZ</name>
<evidence type="ECO:0000256" key="3">
    <source>
        <dbReference type="ARBA" id="ARBA00038374"/>
    </source>
</evidence>
<proteinExistence type="inferred from homology"/>
<protein>
    <submittedName>
        <fullName evidence="4">Peptidase U32</fullName>
    </submittedName>
</protein>
<dbReference type="PROSITE" id="PS01276">
    <property type="entry name" value="PEPTIDASE_U32"/>
    <property type="match status" value="1"/>
</dbReference>
<dbReference type="InterPro" id="IPR001539">
    <property type="entry name" value="Peptidase_U32"/>
</dbReference>
<dbReference type="Pfam" id="PF01136">
    <property type="entry name" value="Peptidase_U32"/>
    <property type="match status" value="1"/>
</dbReference>
<evidence type="ECO:0000256" key="2">
    <source>
        <dbReference type="ARBA" id="ARBA00022801"/>
    </source>
</evidence>
<dbReference type="PANTHER" id="PTHR30217">
    <property type="entry name" value="PEPTIDASE U32 FAMILY"/>
    <property type="match status" value="1"/>
</dbReference>
<evidence type="ECO:0000313" key="4">
    <source>
        <dbReference type="EMBL" id="VAX20130.1"/>
    </source>
</evidence>
<gene>
    <name evidence="4" type="ORF">MNBD_IGNAVI01-1132</name>
</gene>
<dbReference type="PANTHER" id="PTHR30217:SF6">
    <property type="entry name" value="TRNA HYDROXYLATION PROTEIN P"/>
    <property type="match status" value="1"/>
</dbReference>
<evidence type="ECO:0000256" key="1">
    <source>
        <dbReference type="ARBA" id="ARBA00022670"/>
    </source>
</evidence>
<keyword evidence="2" id="KW-0378">Hydrolase</keyword>
<organism evidence="4">
    <name type="scientific">hydrothermal vent metagenome</name>
    <dbReference type="NCBI Taxonomy" id="652676"/>
    <lineage>
        <taxon>unclassified sequences</taxon>
        <taxon>metagenomes</taxon>
        <taxon>ecological metagenomes</taxon>
    </lineage>
</organism>
<dbReference type="InterPro" id="IPR051454">
    <property type="entry name" value="RNA/ubiquinone_mod_enzymes"/>
</dbReference>
<keyword evidence="1" id="KW-0645">Protease</keyword>
<sequence length="403" mass="45412">MIIKKPELLAGAGDWKMLTTAVNAGADAVYFGVEELNMRAKANNFELDKLDEVVSYCHDNNVDAHLTVNAIVFDDQNEKLDKVLQAAKKTNIDMIIAWDMAVVDKALEYELPLCISTQASVSNLSAAKFYQRLGAKRIVLAREVTLENIKKIKAGLDIEIEAFVHGAMCVAISGRCFMSHHAFGQSANTGECLQPCRREYEIYDKSGKTSFLIGEDYVMSPKDLCTIEFIDELIEAKIDSFKIEGRKRSPEYIHTTVSTYKKAINLYFEGKLDKETQREMYKDLQKVYNRGFSAGFYFGTPSGKDYTERYGNQATTKKVYVGKVINYFKKSKIAHIKLEAGDLEISNSIYITGNTTGLVETTLQAMVQNNKQINSAVKGEEITFYLDELVRPRDQVYKIVQAD</sequence>
<comment type="similarity">
    <text evidence="3">Belongs to the peptidase U32 family.</text>
</comment>
<dbReference type="AlphaFoldDB" id="A0A3B1CBI0"/>
<dbReference type="EMBL" id="UOGD01000159">
    <property type="protein sequence ID" value="VAX20130.1"/>
    <property type="molecule type" value="Genomic_DNA"/>
</dbReference>
<dbReference type="GO" id="GO:0006508">
    <property type="term" value="P:proteolysis"/>
    <property type="evidence" value="ECO:0007669"/>
    <property type="project" value="UniProtKB-KW"/>
</dbReference>
<reference evidence="4" key="1">
    <citation type="submission" date="2018-06" db="EMBL/GenBank/DDBJ databases">
        <authorList>
            <person name="Zhirakovskaya E."/>
        </authorList>
    </citation>
    <scope>NUCLEOTIDE SEQUENCE</scope>
</reference>
<accession>A0A3B1CBI0</accession>